<dbReference type="Proteomes" id="UP001201262">
    <property type="component" value="Unassembled WGS sequence"/>
</dbReference>
<dbReference type="EMBL" id="JAJTJA010000005">
    <property type="protein sequence ID" value="KAH8698357.1"/>
    <property type="molecule type" value="Genomic_DNA"/>
</dbReference>
<comment type="caution">
    <text evidence="1">The sequence shown here is derived from an EMBL/GenBank/DDBJ whole genome shotgun (WGS) entry which is preliminary data.</text>
</comment>
<protein>
    <submittedName>
        <fullName evidence="1">Uncharacterized protein</fullName>
    </submittedName>
</protein>
<dbReference type="CDD" id="cd02208">
    <property type="entry name" value="cupin_RmlC-like"/>
    <property type="match status" value="1"/>
</dbReference>
<keyword evidence="2" id="KW-1185">Reference proteome</keyword>
<proteinExistence type="predicted"/>
<dbReference type="InterPro" id="IPR014710">
    <property type="entry name" value="RmlC-like_jellyroll"/>
</dbReference>
<dbReference type="AlphaFoldDB" id="A0AAD4KSF0"/>
<sequence>MAPYKPRSFTAGEDPLSKFIVVQNLPRPPDRQFLFHGIMRPSRGIYAELIKGGKNPPTHFHRSKWEFFRVLKGNLTINLNGVPAHVTSATGEIAVIPYTHHVIYGTPGTEMNEVKFVISATDRPAEDNVTGLDQEFFENWYGYQEDIFERGVKLDLIQALAMFDAGGTYLSPPWWVPFRSWVGLFLGIVMGRWIGGLLRYAPFYPEWTTDWQGACDIMERSYFQWRFVKRNAQQLARKKFEMKSLEIFLF</sequence>
<dbReference type="SUPFAM" id="SSF51182">
    <property type="entry name" value="RmlC-like cupins"/>
    <property type="match status" value="1"/>
</dbReference>
<dbReference type="RefSeq" id="XP_046072821.1">
    <property type="nucleotide sequence ID" value="XM_046215822.1"/>
</dbReference>
<dbReference type="Gene3D" id="2.60.120.10">
    <property type="entry name" value="Jelly Rolls"/>
    <property type="match status" value="1"/>
</dbReference>
<evidence type="ECO:0000313" key="2">
    <source>
        <dbReference type="Proteomes" id="UP001201262"/>
    </source>
</evidence>
<dbReference type="GeneID" id="70246109"/>
<organism evidence="1 2">
    <name type="scientific">Talaromyces proteolyticus</name>
    <dbReference type="NCBI Taxonomy" id="1131652"/>
    <lineage>
        <taxon>Eukaryota</taxon>
        <taxon>Fungi</taxon>
        <taxon>Dikarya</taxon>
        <taxon>Ascomycota</taxon>
        <taxon>Pezizomycotina</taxon>
        <taxon>Eurotiomycetes</taxon>
        <taxon>Eurotiomycetidae</taxon>
        <taxon>Eurotiales</taxon>
        <taxon>Trichocomaceae</taxon>
        <taxon>Talaromyces</taxon>
        <taxon>Talaromyces sect. Bacilispori</taxon>
    </lineage>
</organism>
<reference evidence="1" key="1">
    <citation type="submission" date="2021-12" db="EMBL/GenBank/DDBJ databases">
        <title>Convergent genome expansion in fungi linked to evolution of root-endophyte symbiosis.</title>
        <authorList>
            <consortium name="DOE Joint Genome Institute"/>
            <person name="Ke Y.-H."/>
            <person name="Bonito G."/>
            <person name="Liao H.-L."/>
            <person name="Looney B."/>
            <person name="Rojas-Flechas A."/>
            <person name="Nash J."/>
            <person name="Hameed K."/>
            <person name="Schadt C."/>
            <person name="Martin F."/>
            <person name="Crous P.W."/>
            <person name="Miettinen O."/>
            <person name="Magnuson J.K."/>
            <person name="Labbe J."/>
            <person name="Jacobson D."/>
            <person name="Doktycz M.J."/>
            <person name="Veneault-Fourrey C."/>
            <person name="Kuo A."/>
            <person name="Mondo S."/>
            <person name="Calhoun S."/>
            <person name="Riley R."/>
            <person name="Ohm R."/>
            <person name="LaButti K."/>
            <person name="Andreopoulos B."/>
            <person name="Pangilinan J."/>
            <person name="Nolan M."/>
            <person name="Tritt A."/>
            <person name="Clum A."/>
            <person name="Lipzen A."/>
            <person name="Daum C."/>
            <person name="Barry K."/>
            <person name="Grigoriev I.V."/>
            <person name="Vilgalys R."/>
        </authorList>
    </citation>
    <scope>NUCLEOTIDE SEQUENCE</scope>
    <source>
        <strain evidence="1">PMI_201</strain>
    </source>
</reference>
<accession>A0AAD4KSF0</accession>
<dbReference type="InterPro" id="IPR011051">
    <property type="entry name" value="RmlC_Cupin_sf"/>
</dbReference>
<evidence type="ECO:0000313" key="1">
    <source>
        <dbReference type="EMBL" id="KAH8698357.1"/>
    </source>
</evidence>
<name>A0AAD4KSF0_9EURO</name>
<gene>
    <name evidence="1" type="ORF">BGW36DRAFT_375942</name>
</gene>